<evidence type="ECO:0000259" key="1">
    <source>
        <dbReference type="Pfam" id="PF01636"/>
    </source>
</evidence>
<accession>A0A263D902</accession>
<dbReference type="AlphaFoldDB" id="A0A263D902"/>
<comment type="caution">
    <text evidence="2">The sequence shown here is derived from an EMBL/GenBank/DDBJ whole genome shotgun (WGS) entry which is preliminary data.</text>
</comment>
<dbReference type="InterPro" id="IPR002575">
    <property type="entry name" value="Aminoglycoside_PTrfase"/>
</dbReference>
<evidence type="ECO:0000313" key="2">
    <source>
        <dbReference type="EMBL" id="OZM73865.1"/>
    </source>
</evidence>
<keyword evidence="3" id="KW-1185">Reference proteome</keyword>
<organism evidence="2 3">
    <name type="scientific">Amycolatopsis antarctica</name>
    <dbReference type="NCBI Taxonomy" id="1854586"/>
    <lineage>
        <taxon>Bacteria</taxon>
        <taxon>Bacillati</taxon>
        <taxon>Actinomycetota</taxon>
        <taxon>Actinomycetes</taxon>
        <taxon>Pseudonocardiales</taxon>
        <taxon>Pseudonocardiaceae</taxon>
        <taxon>Amycolatopsis</taxon>
    </lineage>
</organism>
<proteinExistence type="predicted"/>
<name>A0A263D902_9PSEU</name>
<sequence>MLERALDAVRELGARLDLPDAEPEILKDGANLLVKLGSVVAKVATTTALVRPGVAAWLERDVTLARFAGARGVPVVRPCDEPPPGPHHQDGFAATFWRYTPHEQGRRPESARTGELLGVLHEALAGYRGALPEDGPAREIDDVLSLLDATDLPAELLGALRDRAPDTVAAAATATADWPVQALHGDAHPGNLLITPDGPVWIDFEDAWRGPIAWDLAVLTRASPHEGVDALAAYPGSPSPQDLAPFVRLRELHALCWHLVLARRFPDRRAPARTAADAYLAGTG</sequence>
<dbReference type="InParanoid" id="A0A263D902"/>
<dbReference type="OrthoDB" id="115252at2"/>
<dbReference type="EMBL" id="NKYE01000003">
    <property type="protein sequence ID" value="OZM73865.1"/>
    <property type="molecule type" value="Genomic_DNA"/>
</dbReference>
<dbReference type="Gene3D" id="3.90.1200.10">
    <property type="match status" value="1"/>
</dbReference>
<protein>
    <recommendedName>
        <fullName evidence="1">Aminoglycoside phosphotransferase domain-containing protein</fullName>
    </recommendedName>
</protein>
<reference evidence="2 3" key="1">
    <citation type="submission" date="2017-07" db="EMBL/GenBank/DDBJ databases">
        <title>Amycolatopsis antarcticus sp. nov., isolated from the surface of an Antarcticus brown macroalga.</title>
        <authorList>
            <person name="Wang J."/>
            <person name="Leiva S."/>
            <person name="Huang J."/>
            <person name="Huang Y."/>
        </authorList>
    </citation>
    <scope>NUCLEOTIDE SEQUENCE [LARGE SCALE GENOMIC DNA]</scope>
    <source>
        <strain evidence="2 3">AU-G6</strain>
    </source>
</reference>
<feature type="domain" description="Aminoglycoside phosphotransferase" evidence="1">
    <location>
        <begin position="51"/>
        <end position="233"/>
    </location>
</feature>
<evidence type="ECO:0000313" key="3">
    <source>
        <dbReference type="Proteomes" id="UP000242444"/>
    </source>
</evidence>
<dbReference type="SUPFAM" id="SSF56112">
    <property type="entry name" value="Protein kinase-like (PK-like)"/>
    <property type="match status" value="1"/>
</dbReference>
<dbReference type="InterPro" id="IPR011009">
    <property type="entry name" value="Kinase-like_dom_sf"/>
</dbReference>
<dbReference type="Pfam" id="PF01636">
    <property type="entry name" value="APH"/>
    <property type="match status" value="1"/>
</dbReference>
<dbReference type="RefSeq" id="WP_094861622.1">
    <property type="nucleotide sequence ID" value="NZ_NKYE01000003.1"/>
</dbReference>
<gene>
    <name evidence="2" type="ORF">CFN78_06065</name>
</gene>
<dbReference type="Proteomes" id="UP000242444">
    <property type="component" value="Unassembled WGS sequence"/>
</dbReference>